<evidence type="ECO:0000256" key="1">
    <source>
        <dbReference type="SAM" id="MobiDB-lite"/>
    </source>
</evidence>
<feature type="region of interest" description="Disordered" evidence="1">
    <location>
        <begin position="316"/>
        <end position="346"/>
    </location>
</feature>
<protein>
    <submittedName>
        <fullName evidence="2">Uncharacterized protein</fullName>
    </submittedName>
</protein>
<comment type="caution">
    <text evidence="2">The sequence shown here is derived from an EMBL/GenBank/DDBJ whole genome shotgun (WGS) entry which is preliminary data.</text>
</comment>
<evidence type="ECO:0000313" key="2">
    <source>
        <dbReference type="EMBL" id="KAJ8873720.1"/>
    </source>
</evidence>
<dbReference type="Proteomes" id="UP001159363">
    <property type="component" value="Chromosome 9"/>
</dbReference>
<sequence>MHPGSPPALPGLLTVRSGSPPPTAPSLALVAPSTRLTHGEEVIRHKLYDEPGRKDGPVKEDFRVFDFAPRTTRCLVFGEPILREECYWLRILARFWFCTHLRRSGPQRTSSLSNIRRCAVHGEIIKGVGAAVAQWLGLSPPHHGDPGSIPGGPTAGFSHVGIALDDAACQRVFSGYSPFTPPLPSSAVPFWGLTYGSQLESPSLGECCLALDGKIARRLSALLVRVTKHVVAYHSSLSRYVPSQRILQRGSGTLCAFTQLPLRRGGPGSARSINTAVGGGEFRKKPLAAVMSSRQPRRTFRGARICAGACRDVVNTPGRRSPQAGLPKPRAGSSFPGFLGGTSPSIHVERRNSRVYRA</sequence>
<evidence type="ECO:0000313" key="3">
    <source>
        <dbReference type="Proteomes" id="UP001159363"/>
    </source>
</evidence>
<reference evidence="2 3" key="1">
    <citation type="submission" date="2023-02" db="EMBL/GenBank/DDBJ databases">
        <title>LHISI_Scaffold_Assembly.</title>
        <authorList>
            <person name="Stuart O.P."/>
            <person name="Cleave R."/>
            <person name="Magrath M.J.L."/>
            <person name="Mikheyev A.S."/>
        </authorList>
    </citation>
    <scope>NUCLEOTIDE SEQUENCE [LARGE SCALE GENOMIC DNA]</scope>
    <source>
        <strain evidence="2">Daus_M_001</strain>
        <tissue evidence="2">Leg muscle</tissue>
    </source>
</reference>
<name>A0ABQ9GNV7_9NEOP</name>
<proteinExistence type="predicted"/>
<keyword evidence="3" id="KW-1185">Reference proteome</keyword>
<feature type="region of interest" description="Disordered" evidence="1">
    <location>
        <begin position="1"/>
        <end position="27"/>
    </location>
</feature>
<accession>A0ABQ9GNV7</accession>
<gene>
    <name evidence="2" type="ORF">PR048_024554</name>
</gene>
<dbReference type="EMBL" id="JARBHB010000010">
    <property type="protein sequence ID" value="KAJ8873720.1"/>
    <property type="molecule type" value="Genomic_DNA"/>
</dbReference>
<organism evidence="2 3">
    <name type="scientific">Dryococelus australis</name>
    <dbReference type="NCBI Taxonomy" id="614101"/>
    <lineage>
        <taxon>Eukaryota</taxon>
        <taxon>Metazoa</taxon>
        <taxon>Ecdysozoa</taxon>
        <taxon>Arthropoda</taxon>
        <taxon>Hexapoda</taxon>
        <taxon>Insecta</taxon>
        <taxon>Pterygota</taxon>
        <taxon>Neoptera</taxon>
        <taxon>Polyneoptera</taxon>
        <taxon>Phasmatodea</taxon>
        <taxon>Verophasmatodea</taxon>
        <taxon>Anareolatae</taxon>
        <taxon>Phasmatidae</taxon>
        <taxon>Eurycanthinae</taxon>
        <taxon>Dryococelus</taxon>
    </lineage>
</organism>